<keyword evidence="2" id="KW-1133">Transmembrane helix</keyword>
<keyword evidence="1" id="KW-0175">Coiled coil</keyword>
<sequence>MSKLLRERQARLQAAKSLISPVTDQQHIDELLSVDSSNQSILIPEFQLATPDESAAERILDDLEQQFARNNLNTLIENARQQVISSVVPLGIGRKLAEHDQLGGNVDTTHNVRNEIYATEVAQQRYEDREAYDNRRYHNEHDNYNHHQREGAKQVKEGRLVDESTGTIFKTNDKGKTDKNLDHVVSSHEVHNDRAANLAGIDTADLANKDENLKFINASVNKTKSDDTLDQYLSQRSDRIESKKKRIQQLESQSNLSEQQQNELKNAKNYVEKQQAVDEERFKKLDQDARKAINSDVDKAYYKSKEFMTNSAVSVGKNGLKMGLSAAFGLLLSNFFNNLFDEVIDCYQNGKESDSLIQELTIRFKRIVQKAKEDWKPVAKAFAVGCVSGFLSEITTILINMFATTSKRIVTCLREGGLSLLRAIQFALFPPAGISAQQATHEASKILCTGLVITGGILLDEVIEKLIVTATPFLTPIANLASGIVSSALVAIVSCLAVYLIDKADLIGAMREKRTEFIRDELDSGLKQSLATNKQLTEVKLPC</sequence>
<feature type="coiled-coil region" evidence="1">
    <location>
        <begin position="233"/>
        <end position="277"/>
    </location>
</feature>
<evidence type="ECO:0008006" key="5">
    <source>
        <dbReference type="Google" id="ProtNLM"/>
    </source>
</evidence>
<protein>
    <recommendedName>
        <fullName evidence="5">Lactate permease</fullName>
    </recommendedName>
</protein>
<evidence type="ECO:0000313" key="4">
    <source>
        <dbReference type="Proteomes" id="UP000273252"/>
    </source>
</evidence>
<evidence type="ECO:0000256" key="1">
    <source>
        <dbReference type="SAM" id="Coils"/>
    </source>
</evidence>
<dbReference type="Proteomes" id="UP000273252">
    <property type="component" value="Unassembled WGS sequence"/>
</dbReference>
<evidence type="ECO:0000313" key="3">
    <source>
        <dbReference type="EMBL" id="RJX75405.1"/>
    </source>
</evidence>
<keyword evidence="4" id="KW-1185">Reference proteome</keyword>
<dbReference type="RefSeq" id="WP_120029162.1">
    <property type="nucleotide sequence ID" value="NZ_QVMU01000001.1"/>
</dbReference>
<dbReference type="AlphaFoldDB" id="A0A3A6QRM5"/>
<feature type="transmembrane region" description="Helical" evidence="2">
    <location>
        <begin position="480"/>
        <end position="501"/>
    </location>
</feature>
<dbReference type="OrthoDB" id="3239452at2"/>
<accession>A0A3A6QRM5</accession>
<gene>
    <name evidence="3" type="ORF">DZ860_01620</name>
</gene>
<organism evidence="3 4">
    <name type="scientific">Vibrio sinensis</name>
    <dbReference type="NCBI Taxonomy" id="2302434"/>
    <lineage>
        <taxon>Bacteria</taxon>
        <taxon>Pseudomonadati</taxon>
        <taxon>Pseudomonadota</taxon>
        <taxon>Gammaproteobacteria</taxon>
        <taxon>Vibrionales</taxon>
        <taxon>Vibrionaceae</taxon>
        <taxon>Vibrio</taxon>
    </lineage>
</organism>
<comment type="caution">
    <text evidence="3">The sequence shown here is derived from an EMBL/GenBank/DDBJ whole genome shotgun (WGS) entry which is preliminary data.</text>
</comment>
<keyword evidence="2" id="KW-0812">Transmembrane</keyword>
<evidence type="ECO:0000256" key="2">
    <source>
        <dbReference type="SAM" id="Phobius"/>
    </source>
</evidence>
<keyword evidence="2" id="KW-0472">Membrane</keyword>
<dbReference type="EMBL" id="QVMU01000001">
    <property type="protein sequence ID" value="RJX75405.1"/>
    <property type="molecule type" value="Genomic_DNA"/>
</dbReference>
<reference evidence="3 4" key="1">
    <citation type="submission" date="2018-08" db="EMBL/GenBank/DDBJ databases">
        <title>Vibrio isolated from the Eastern China Marginal Seas.</title>
        <authorList>
            <person name="Li Y."/>
        </authorList>
    </citation>
    <scope>NUCLEOTIDE SEQUENCE [LARGE SCALE GENOMIC DNA]</scope>
    <source>
        <strain evidence="3 4">BEI233</strain>
    </source>
</reference>
<proteinExistence type="predicted"/>
<name>A0A3A6QRM5_9VIBR</name>